<keyword evidence="2 3" id="KW-0539">Nucleus</keyword>
<feature type="compositionally biased region" description="Low complexity" evidence="4">
    <location>
        <begin position="278"/>
        <end position="298"/>
    </location>
</feature>
<dbReference type="PROSITE" id="PS50118">
    <property type="entry name" value="HMG_BOX_2"/>
    <property type="match status" value="1"/>
</dbReference>
<feature type="region of interest" description="Disordered" evidence="4">
    <location>
        <begin position="72"/>
        <end position="122"/>
    </location>
</feature>
<evidence type="ECO:0000256" key="2">
    <source>
        <dbReference type="ARBA" id="ARBA00023242"/>
    </source>
</evidence>
<comment type="caution">
    <text evidence="6">The sequence shown here is derived from an EMBL/GenBank/DDBJ whole genome shotgun (WGS) entry which is preliminary data.</text>
</comment>
<feature type="region of interest" description="Disordered" evidence="4">
    <location>
        <begin position="232"/>
        <end position="352"/>
    </location>
</feature>
<dbReference type="InterPro" id="IPR036910">
    <property type="entry name" value="HMG_box_dom_sf"/>
</dbReference>
<feature type="compositionally biased region" description="Basic and acidic residues" evidence="4">
    <location>
        <begin position="258"/>
        <end position="270"/>
    </location>
</feature>
<dbReference type="PANTHER" id="PTHR46040:SF3">
    <property type="entry name" value="HIGH MOBILITY GROUP PROTEIN 2"/>
    <property type="match status" value="1"/>
</dbReference>
<dbReference type="OMA" id="RHMKTEQ"/>
<dbReference type="GO" id="GO:0005634">
    <property type="term" value="C:nucleus"/>
    <property type="evidence" value="ECO:0007669"/>
    <property type="project" value="UniProtKB-UniRule"/>
</dbReference>
<keyword evidence="1 3" id="KW-0238">DNA-binding</keyword>
<dbReference type="Pfam" id="PF00505">
    <property type="entry name" value="HMG_box"/>
    <property type="match status" value="1"/>
</dbReference>
<dbReference type="SMART" id="SM00454">
    <property type="entry name" value="SAM"/>
    <property type="match status" value="1"/>
</dbReference>
<feature type="DNA-binding region" description="HMG box" evidence="3">
    <location>
        <begin position="121"/>
        <end position="188"/>
    </location>
</feature>
<dbReference type="Gene3D" id="1.10.30.10">
    <property type="entry name" value="High mobility group box domain"/>
    <property type="match status" value="1"/>
</dbReference>
<evidence type="ECO:0000259" key="5">
    <source>
        <dbReference type="PROSITE" id="PS50118"/>
    </source>
</evidence>
<evidence type="ECO:0000256" key="4">
    <source>
        <dbReference type="SAM" id="MobiDB-lite"/>
    </source>
</evidence>
<evidence type="ECO:0000313" key="6">
    <source>
        <dbReference type="EMBL" id="KKP07544.1"/>
    </source>
</evidence>
<name>A0A0G0ASZ6_TRIHA</name>
<sequence length="540" mass="59744">MQPGRMSQELEAIFRELGIAQYLDTFVEQGFDTWETILDIQESDLDALGVKLGHRRRLQRRIANARGIDPSISLSSIKSTPEDSKHDGAHKKREPPSHGGESIIVPKRKYRRHPKPDENAPERPMSAYVLFSNKLRENLKGDRSLSFTEIAKLVGENWQSLPLAEREIYEAQARASKERYYREMAIYKETPEYRKYMEYLEEFNEKQAKPNQGHEDAKRARLEKNELLHGISSAGSSTVGSSIAMGGSTSTASGSSSERMRESESREPPNLRHNSGNSILSASDSQQSSVASMPSPAATHFDVDMSAKNKSRHLRRGSSSLRGISHQADVPQPPYLPSLSDMLAPGQRKTSGPVTENAGFMHGFTTASPRMPVSHGTHPLPLAPVPPLYHETSSSGSSVPTTASRVSRKLSDGHLSIHALLSDHDQTPHHRDESPSYTTSYVASPVERGRPTFGQFQGPKGYGFQTASSAFQNMKVEETSDGDVLMTSADVPLSSSNTIEVFDQNSLSSSRRYGRVTMYWVADHGDRTELPPAGNLWKVV</sequence>
<organism evidence="6 7">
    <name type="scientific">Trichoderma harzianum</name>
    <name type="common">Hypocrea lixii</name>
    <dbReference type="NCBI Taxonomy" id="5544"/>
    <lineage>
        <taxon>Eukaryota</taxon>
        <taxon>Fungi</taxon>
        <taxon>Dikarya</taxon>
        <taxon>Ascomycota</taxon>
        <taxon>Pezizomycotina</taxon>
        <taxon>Sordariomycetes</taxon>
        <taxon>Hypocreomycetidae</taxon>
        <taxon>Hypocreales</taxon>
        <taxon>Hypocreaceae</taxon>
        <taxon>Trichoderma</taxon>
    </lineage>
</organism>
<dbReference type="SUPFAM" id="SSF47095">
    <property type="entry name" value="HMG-box"/>
    <property type="match status" value="1"/>
</dbReference>
<feature type="compositionally biased region" description="Low complexity" evidence="4">
    <location>
        <begin position="317"/>
        <end position="326"/>
    </location>
</feature>
<dbReference type="EMBL" id="JOKZ01000005">
    <property type="protein sequence ID" value="KKP07544.1"/>
    <property type="molecule type" value="Genomic_DNA"/>
</dbReference>
<dbReference type="InterPro" id="IPR001660">
    <property type="entry name" value="SAM"/>
</dbReference>
<protein>
    <recommendedName>
        <fullName evidence="5">HMG box domain-containing protein</fullName>
    </recommendedName>
</protein>
<dbReference type="InterPro" id="IPR051965">
    <property type="entry name" value="ChromReg_NeuronalGeneExpr"/>
</dbReference>
<dbReference type="Proteomes" id="UP000034112">
    <property type="component" value="Unassembled WGS sequence"/>
</dbReference>
<dbReference type="GO" id="GO:0010468">
    <property type="term" value="P:regulation of gene expression"/>
    <property type="evidence" value="ECO:0007669"/>
    <property type="project" value="TreeGrafter"/>
</dbReference>
<dbReference type="PANTHER" id="PTHR46040">
    <property type="entry name" value="HIGH MOBILITY GROUP PROTEIN 2"/>
    <property type="match status" value="1"/>
</dbReference>
<dbReference type="GO" id="GO:0003677">
    <property type="term" value="F:DNA binding"/>
    <property type="evidence" value="ECO:0007669"/>
    <property type="project" value="UniProtKB-UniRule"/>
</dbReference>
<evidence type="ECO:0000313" key="7">
    <source>
        <dbReference type="Proteomes" id="UP000034112"/>
    </source>
</evidence>
<feature type="region of interest" description="Disordered" evidence="4">
    <location>
        <begin position="389"/>
        <end position="408"/>
    </location>
</feature>
<feature type="compositionally biased region" description="Low complexity" evidence="4">
    <location>
        <begin position="392"/>
        <end position="404"/>
    </location>
</feature>
<dbReference type="InterPro" id="IPR009071">
    <property type="entry name" value="HMG_box_dom"/>
</dbReference>
<feature type="compositionally biased region" description="Low complexity" evidence="4">
    <location>
        <begin position="232"/>
        <end position="257"/>
    </location>
</feature>
<dbReference type="Pfam" id="PF00536">
    <property type="entry name" value="SAM_1"/>
    <property type="match status" value="1"/>
</dbReference>
<evidence type="ECO:0000256" key="1">
    <source>
        <dbReference type="ARBA" id="ARBA00023125"/>
    </source>
</evidence>
<dbReference type="Gene3D" id="1.10.150.50">
    <property type="entry name" value="Transcription Factor, Ets-1"/>
    <property type="match status" value="1"/>
</dbReference>
<dbReference type="SUPFAM" id="SSF47769">
    <property type="entry name" value="SAM/Pointed domain"/>
    <property type="match status" value="1"/>
</dbReference>
<dbReference type="SMART" id="SM00398">
    <property type="entry name" value="HMG"/>
    <property type="match status" value="1"/>
</dbReference>
<feature type="domain" description="HMG box" evidence="5">
    <location>
        <begin position="121"/>
        <end position="188"/>
    </location>
</feature>
<proteinExistence type="predicted"/>
<evidence type="ECO:0000256" key="3">
    <source>
        <dbReference type="PROSITE-ProRule" id="PRU00267"/>
    </source>
</evidence>
<reference evidence="7" key="1">
    <citation type="journal article" date="2015" name="Genome Announc.">
        <title>Draft whole-genome sequence of the biocontrol agent Trichoderma harzianum T6776.</title>
        <authorList>
            <person name="Baroncelli R."/>
            <person name="Piaggeschi G."/>
            <person name="Fiorini L."/>
            <person name="Bertolini E."/>
            <person name="Zapparata A."/>
            <person name="Pe M.E."/>
            <person name="Sarrocco S."/>
            <person name="Vannacci G."/>
        </authorList>
    </citation>
    <scope>NUCLEOTIDE SEQUENCE [LARGE SCALE GENOMIC DNA]</scope>
    <source>
        <strain evidence="7">T6776</strain>
    </source>
</reference>
<dbReference type="OrthoDB" id="1919336at2759"/>
<dbReference type="InterPro" id="IPR013761">
    <property type="entry name" value="SAM/pointed_sf"/>
</dbReference>
<accession>A0A0G0ASZ6</accession>
<gene>
    <name evidence="6" type="ORF">THAR02_00340</name>
</gene>
<dbReference type="AlphaFoldDB" id="A0A0G0ASZ6"/>